<dbReference type="InterPro" id="IPR031990">
    <property type="entry name" value="DUF5066"/>
</dbReference>
<organism evidence="1">
    <name type="scientific">Salmonella enterica</name>
    <name type="common">Salmonella choleraesuis</name>
    <dbReference type="NCBI Taxonomy" id="28901"/>
    <lineage>
        <taxon>Bacteria</taxon>
        <taxon>Pseudomonadati</taxon>
        <taxon>Pseudomonadota</taxon>
        <taxon>Gammaproteobacteria</taxon>
        <taxon>Enterobacterales</taxon>
        <taxon>Enterobacteriaceae</taxon>
        <taxon>Salmonella</taxon>
    </lineage>
</organism>
<sequence>MNISLANLIELVKKVNRNKVPNPMPAEEISRLRVRKYRDPQNTETTELPESLKALLAYDRDLLSNYNMPVIETLQRSIDKEGVIHSYSPDEEAYYGVVGMDGSGIDIEDLMPVWSNDPRLPALIRIDHVGDQAIFIYITERDANGEYPIARMERNEFWLAESSLVEYLYNILSRAKDIGFTKEDLHLPQWKAQQKLNEQRDAALLDLENYHEELWAKLDALGD</sequence>
<evidence type="ECO:0000313" key="1">
    <source>
        <dbReference type="EMBL" id="HAG3674553.1"/>
    </source>
</evidence>
<reference evidence="1" key="2">
    <citation type="submission" date="2020-02" db="EMBL/GenBank/DDBJ databases">
        <authorList>
            <consortium name="NCBI Pathogen Detection Project"/>
        </authorList>
    </citation>
    <scope>NUCLEOTIDE SEQUENCE</scope>
    <source>
        <strain evidence="1">MA.CCC_H4-2</strain>
    </source>
</reference>
<comment type="caution">
    <text evidence="1">The sequence shown here is derived from an EMBL/GenBank/DDBJ whole genome shotgun (WGS) entry which is preliminary data.</text>
</comment>
<proteinExistence type="predicted"/>
<dbReference type="Pfam" id="PF16728">
    <property type="entry name" value="DUF5066"/>
    <property type="match status" value="1"/>
</dbReference>
<gene>
    <name evidence="1" type="ORF">G8068_004133</name>
</gene>
<reference evidence="1" key="1">
    <citation type="journal article" date="2018" name="Genome Biol.">
        <title>SKESA: strategic k-mer extension for scrupulous assemblies.</title>
        <authorList>
            <person name="Souvorov A."/>
            <person name="Agarwala R."/>
            <person name="Lipman D.J."/>
        </authorList>
    </citation>
    <scope>NUCLEOTIDE SEQUENCE</scope>
    <source>
        <strain evidence="1">MA.CCC_H4-2</strain>
    </source>
</reference>
<protein>
    <submittedName>
        <fullName evidence="1">DUF5066 family protein</fullName>
    </submittedName>
</protein>
<dbReference type="Gene3D" id="3.40.1580.30">
    <property type="entry name" value="Domain of unknown function (DUF5066)"/>
    <property type="match status" value="1"/>
</dbReference>
<dbReference type="EMBL" id="DAAYCZ010000009">
    <property type="protein sequence ID" value="HAG3674553.1"/>
    <property type="molecule type" value="Genomic_DNA"/>
</dbReference>
<accession>A0A762J9A7</accession>
<dbReference type="AlphaFoldDB" id="A0A762J9A7"/>
<name>A0A762J9A7_SALER</name>